<dbReference type="PANTHER" id="PTHR37984:SF15">
    <property type="entry name" value="INTEGRASE CATALYTIC DOMAIN-CONTAINING PROTEIN"/>
    <property type="match status" value="1"/>
</dbReference>
<sequence>MLGTLDPRQKQQWSRHIGHLVHVYNCSLNEATGYSPYFLMFGRKARLPIDLSFGVSSDGTSTKSYQRFIKAMQQELKSAYELAEKKAGKKNAGNKKRYDQRLHYSHLVPGDRVLIRNLGLQGKHKLADRRSAEPYFVQSQMPNLPVFRLKPESGTGPIKILHRNHILPIGQELRQQVPHSVPKPTKRVLRRRKNVEKTQCPEQEVRDAPQEVGTRADPYAGSSDETYGVWFPEPEDCQLTLKRTETSQKDAVVSENDATENVEHFDVQDETPEETENVESIESCSRCLSENDSNNIQISQVSDLYDTVTSQVQDLVRVDQSDANQTIPDDVPETGRRSQRMRTVPKRFTYDTLGMPKVEPVLAHTKVVNPVRYCSTVYLQLNVYLSTCSVTLSPRQ</sequence>
<name>A0ABR3M1C8_9TELE</name>
<accession>A0ABR3M1C8</accession>
<evidence type="ECO:0000256" key="1">
    <source>
        <dbReference type="SAM" id="MobiDB-lite"/>
    </source>
</evidence>
<feature type="region of interest" description="Disordered" evidence="1">
    <location>
        <begin position="196"/>
        <end position="229"/>
    </location>
</feature>
<organism evidence="2 3">
    <name type="scientific">Cirrhinus molitorella</name>
    <name type="common">mud carp</name>
    <dbReference type="NCBI Taxonomy" id="172907"/>
    <lineage>
        <taxon>Eukaryota</taxon>
        <taxon>Metazoa</taxon>
        <taxon>Chordata</taxon>
        <taxon>Craniata</taxon>
        <taxon>Vertebrata</taxon>
        <taxon>Euteleostomi</taxon>
        <taxon>Actinopterygii</taxon>
        <taxon>Neopterygii</taxon>
        <taxon>Teleostei</taxon>
        <taxon>Ostariophysi</taxon>
        <taxon>Cypriniformes</taxon>
        <taxon>Cyprinidae</taxon>
        <taxon>Labeoninae</taxon>
        <taxon>Labeonini</taxon>
        <taxon>Cirrhinus</taxon>
    </lineage>
</organism>
<evidence type="ECO:0000313" key="3">
    <source>
        <dbReference type="Proteomes" id="UP001558613"/>
    </source>
</evidence>
<dbReference type="EMBL" id="JAYMGO010000016">
    <property type="protein sequence ID" value="KAL1258932.1"/>
    <property type="molecule type" value="Genomic_DNA"/>
</dbReference>
<proteinExistence type="predicted"/>
<dbReference type="Gene3D" id="3.30.420.10">
    <property type="entry name" value="Ribonuclease H-like superfamily/Ribonuclease H"/>
    <property type="match status" value="1"/>
</dbReference>
<comment type="caution">
    <text evidence="2">The sequence shown here is derived from an EMBL/GenBank/DDBJ whole genome shotgun (WGS) entry which is preliminary data.</text>
</comment>
<protein>
    <submittedName>
        <fullName evidence="2">Uncharacterized protein</fullName>
    </submittedName>
</protein>
<gene>
    <name evidence="2" type="ORF">QQF64_009509</name>
</gene>
<dbReference type="Proteomes" id="UP001558613">
    <property type="component" value="Unassembled WGS sequence"/>
</dbReference>
<dbReference type="PANTHER" id="PTHR37984">
    <property type="entry name" value="PROTEIN CBG26694"/>
    <property type="match status" value="1"/>
</dbReference>
<reference evidence="2 3" key="1">
    <citation type="submission" date="2023-09" db="EMBL/GenBank/DDBJ databases">
        <authorList>
            <person name="Wang M."/>
        </authorList>
    </citation>
    <scope>NUCLEOTIDE SEQUENCE [LARGE SCALE GENOMIC DNA]</scope>
    <source>
        <strain evidence="2">GT-2023</strain>
        <tissue evidence="2">Liver</tissue>
    </source>
</reference>
<evidence type="ECO:0000313" key="2">
    <source>
        <dbReference type="EMBL" id="KAL1258932.1"/>
    </source>
</evidence>
<keyword evidence="3" id="KW-1185">Reference proteome</keyword>
<dbReference type="InterPro" id="IPR050951">
    <property type="entry name" value="Retrovirus_Pol_polyprotein"/>
</dbReference>
<dbReference type="InterPro" id="IPR036397">
    <property type="entry name" value="RNaseH_sf"/>
</dbReference>